<evidence type="ECO:0000259" key="6">
    <source>
        <dbReference type="PROSITE" id="PS50600"/>
    </source>
</evidence>
<name>A0E3W2_PARTE</name>
<evidence type="ECO:0000256" key="5">
    <source>
        <dbReference type="SAM" id="Phobius"/>
    </source>
</evidence>
<dbReference type="InterPro" id="IPR038765">
    <property type="entry name" value="Papain-like_cys_pep_sf"/>
</dbReference>
<keyword evidence="5" id="KW-1133">Transmembrane helix</keyword>
<dbReference type="RefSeq" id="XP_001457376.1">
    <property type="nucleotide sequence ID" value="XM_001457339.1"/>
</dbReference>
<feature type="domain" description="Ubiquitin-like protease family profile" evidence="6">
    <location>
        <begin position="395"/>
        <end position="566"/>
    </location>
</feature>
<dbReference type="KEGG" id="ptm:GSPATT00023152001"/>
<dbReference type="AlphaFoldDB" id="A0E3W2"/>
<gene>
    <name evidence="7" type="ORF">GSPATT00023152001</name>
</gene>
<accession>A0E3W2</accession>
<comment type="similarity">
    <text evidence="1">Belongs to the peptidase C48 family.</text>
</comment>
<keyword evidence="8" id="KW-1185">Reference proteome</keyword>
<organism evidence="7 8">
    <name type="scientific">Paramecium tetraurelia</name>
    <dbReference type="NCBI Taxonomy" id="5888"/>
    <lineage>
        <taxon>Eukaryota</taxon>
        <taxon>Sar</taxon>
        <taxon>Alveolata</taxon>
        <taxon>Ciliophora</taxon>
        <taxon>Intramacronucleata</taxon>
        <taxon>Oligohymenophorea</taxon>
        <taxon>Peniculida</taxon>
        <taxon>Parameciidae</taxon>
        <taxon>Paramecium</taxon>
    </lineage>
</organism>
<dbReference type="Pfam" id="PF02902">
    <property type="entry name" value="Peptidase_C48"/>
    <property type="match status" value="1"/>
</dbReference>
<reference evidence="7 8" key="1">
    <citation type="journal article" date="2006" name="Nature">
        <title>Global trends of whole-genome duplications revealed by the ciliate Paramecium tetraurelia.</title>
        <authorList>
            <consortium name="Genoscope"/>
            <person name="Aury J.-M."/>
            <person name="Jaillon O."/>
            <person name="Duret L."/>
            <person name="Noel B."/>
            <person name="Jubin C."/>
            <person name="Porcel B.M."/>
            <person name="Segurens B."/>
            <person name="Daubin V."/>
            <person name="Anthouard V."/>
            <person name="Aiach N."/>
            <person name="Arnaiz O."/>
            <person name="Billaut A."/>
            <person name="Beisson J."/>
            <person name="Blanc I."/>
            <person name="Bouhouche K."/>
            <person name="Camara F."/>
            <person name="Duharcourt S."/>
            <person name="Guigo R."/>
            <person name="Gogendeau D."/>
            <person name="Katinka M."/>
            <person name="Keller A.-M."/>
            <person name="Kissmehl R."/>
            <person name="Klotz C."/>
            <person name="Koll F."/>
            <person name="Le Moue A."/>
            <person name="Lepere C."/>
            <person name="Malinsky S."/>
            <person name="Nowacki M."/>
            <person name="Nowak J.K."/>
            <person name="Plattner H."/>
            <person name="Poulain J."/>
            <person name="Ruiz F."/>
            <person name="Serrano V."/>
            <person name="Zagulski M."/>
            <person name="Dessen P."/>
            <person name="Betermier M."/>
            <person name="Weissenbach J."/>
            <person name="Scarpelli C."/>
            <person name="Schachter V."/>
            <person name="Sperling L."/>
            <person name="Meyer E."/>
            <person name="Cohen J."/>
            <person name="Wincker P."/>
        </authorList>
    </citation>
    <scope>NUCLEOTIDE SEQUENCE [LARGE SCALE GENOMIC DNA]</scope>
    <source>
        <strain evidence="7 8">Stock d4-2</strain>
    </source>
</reference>
<dbReference type="GO" id="GO:0006508">
    <property type="term" value="P:proteolysis"/>
    <property type="evidence" value="ECO:0007669"/>
    <property type="project" value="UniProtKB-KW"/>
</dbReference>
<dbReference type="PROSITE" id="PS50600">
    <property type="entry name" value="ULP_PROTEASE"/>
    <property type="match status" value="1"/>
</dbReference>
<evidence type="ECO:0000256" key="3">
    <source>
        <dbReference type="ARBA" id="ARBA00022801"/>
    </source>
</evidence>
<sequence>MQIHWWVILIISLCLIVILFFVVKGIRKLLGTRNLYKKGHSQNLKHHNNVSIKSKQEPQLEVYVLDEAIQNTLSVVSNLYKEERVLNKNKEEKSLEGQGKSEMEDDLNSDRSQNQKLIQQNIKFYSGESKNENNLINNQDIDKQNNDAQQFEAEQNLKENQINLKNNSQAIEIEISKLQGQDNKSLNTNRGKLSKQISQKDFQSQDISCSEFSSTKHLTLLKDLQMKKQISQEAESQSPQKSIVIQITPTDNQNQQKYKFIRVNKNKLMYVEDRYNYYTGLAFYYKVQYDKEYNPKFEIYEGQFDKGKKSGKGILYGGKSKFINYDGDWKDDQQHKEIQEQKQEQEGDVKIEIEQIVKPKKKIQIFEEGKLIQIDKKNQNQIPFDQQTQWVKFNQQYCTKDMEILKKETVWFTSSIIDGLVEYLNIQMENQLINFLKKDVKRYLFCPSYLYTNMSQDRIQNNLIIFQNHILEFEPIDFNLTPLFQRVYFAINKSKSHFFLLYIDFPSKSLNIVDSIQKKENAYSTEIKIFQNIFQQQITSTNFISCTQQRNGYDCGPYTCLNMYQDFYKLMQVAYPKNKQQTINNPLEMRQFLFDILKNNDNK</sequence>
<feature type="compositionally biased region" description="Basic and acidic residues" evidence="4">
    <location>
        <begin position="90"/>
        <end position="102"/>
    </location>
</feature>
<keyword evidence="5" id="KW-0812">Transmembrane</keyword>
<dbReference type="Gene3D" id="3.40.395.10">
    <property type="entry name" value="Adenoviral Proteinase, Chain A"/>
    <property type="match status" value="1"/>
</dbReference>
<dbReference type="InterPro" id="IPR003653">
    <property type="entry name" value="Peptidase_C48_C"/>
</dbReference>
<protein>
    <recommendedName>
        <fullName evidence="6">Ubiquitin-like protease family profile domain-containing protein</fullName>
    </recommendedName>
</protein>
<evidence type="ECO:0000256" key="4">
    <source>
        <dbReference type="SAM" id="MobiDB-lite"/>
    </source>
</evidence>
<dbReference type="EMBL" id="CT868657">
    <property type="protein sequence ID" value="CAK89979.1"/>
    <property type="molecule type" value="Genomic_DNA"/>
</dbReference>
<feature type="transmembrane region" description="Helical" evidence="5">
    <location>
        <begin position="6"/>
        <end position="23"/>
    </location>
</feature>
<dbReference type="InParanoid" id="A0E3W2"/>
<dbReference type="HOGENOM" id="CLU_474488_0_0_1"/>
<evidence type="ECO:0000256" key="2">
    <source>
        <dbReference type="ARBA" id="ARBA00022670"/>
    </source>
</evidence>
<dbReference type="Proteomes" id="UP000000600">
    <property type="component" value="Unassembled WGS sequence"/>
</dbReference>
<proteinExistence type="inferred from homology"/>
<evidence type="ECO:0000313" key="8">
    <source>
        <dbReference type="Proteomes" id="UP000000600"/>
    </source>
</evidence>
<dbReference type="STRING" id="5888.A0E3W2"/>
<feature type="region of interest" description="Disordered" evidence="4">
    <location>
        <begin position="90"/>
        <end position="112"/>
    </location>
</feature>
<dbReference type="OrthoDB" id="1939479at2759"/>
<keyword evidence="5" id="KW-0472">Membrane</keyword>
<evidence type="ECO:0000313" key="7">
    <source>
        <dbReference type="EMBL" id="CAK89979.1"/>
    </source>
</evidence>
<dbReference type="GeneID" id="5043161"/>
<keyword evidence="2" id="KW-0645">Protease</keyword>
<evidence type="ECO:0000256" key="1">
    <source>
        <dbReference type="ARBA" id="ARBA00005234"/>
    </source>
</evidence>
<dbReference type="SUPFAM" id="SSF54001">
    <property type="entry name" value="Cysteine proteinases"/>
    <property type="match status" value="1"/>
</dbReference>
<dbReference type="OMA" id="KRYLFCP"/>
<dbReference type="GO" id="GO:0008234">
    <property type="term" value="F:cysteine-type peptidase activity"/>
    <property type="evidence" value="ECO:0007669"/>
    <property type="project" value="InterPro"/>
</dbReference>
<keyword evidence="3" id="KW-0378">Hydrolase</keyword>